<keyword evidence="3" id="KW-0812">Transmembrane</keyword>
<dbReference type="GeneID" id="43599133"/>
<evidence type="ECO:0000256" key="3">
    <source>
        <dbReference type="SAM" id="Phobius"/>
    </source>
</evidence>
<dbReference type="PROSITE" id="PS51257">
    <property type="entry name" value="PROKAR_LIPOPROTEIN"/>
    <property type="match status" value="1"/>
</dbReference>
<evidence type="ECO:0000256" key="2">
    <source>
        <dbReference type="SAM" id="MobiDB-lite"/>
    </source>
</evidence>
<reference evidence="4 5" key="1">
    <citation type="journal article" date="2018" name="IMA Fungus">
        <title>IMA Genome-F 9: Draft genome sequence of Annulohypoxylon stygium, Aspergillus mulundensis, Berkeleyomyces basicola (syn. Thielaviopsis basicola), Ceratocystis smalleyi, two Cercospora beticola strains, Coleophoma cylindrospora, Fusarium fracticaudum, Phialophora cf. hyalina, and Morchella septimelata.</title>
        <authorList>
            <person name="Wingfield B.D."/>
            <person name="Bills G.F."/>
            <person name="Dong Y."/>
            <person name="Huang W."/>
            <person name="Nel W.J."/>
            <person name="Swalarsk-Parry B.S."/>
            <person name="Vaghefi N."/>
            <person name="Wilken P.M."/>
            <person name="An Z."/>
            <person name="de Beer Z.W."/>
            <person name="De Vos L."/>
            <person name="Chen L."/>
            <person name="Duong T.A."/>
            <person name="Gao Y."/>
            <person name="Hammerbacher A."/>
            <person name="Kikkert J.R."/>
            <person name="Li Y."/>
            <person name="Li H."/>
            <person name="Li K."/>
            <person name="Li Q."/>
            <person name="Liu X."/>
            <person name="Ma X."/>
            <person name="Naidoo K."/>
            <person name="Pethybridge S.J."/>
            <person name="Sun J."/>
            <person name="Steenkamp E.T."/>
            <person name="van der Nest M.A."/>
            <person name="van Wyk S."/>
            <person name="Wingfield M.J."/>
            <person name="Xiong C."/>
            <person name="Yue Q."/>
            <person name="Zhang X."/>
        </authorList>
    </citation>
    <scope>NUCLEOTIDE SEQUENCE [LARGE SCALE GENOMIC DNA]</scope>
    <source>
        <strain evidence="4 5">BP 5553</strain>
    </source>
</reference>
<dbReference type="PANTHER" id="PTHR31654">
    <property type="entry name" value="SECRETED BETA-GLUCOSIDASE ADG3-RELATED"/>
    <property type="match status" value="1"/>
</dbReference>
<evidence type="ECO:0008006" key="6">
    <source>
        <dbReference type="Google" id="ProtNLM"/>
    </source>
</evidence>
<gene>
    <name evidence="4" type="ORF">BP5553_06284</name>
</gene>
<dbReference type="Proteomes" id="UP000254866">
    <property type="component" value="Unassembled WGS sequence"/>
</dbReference>
<sequence length="476" mass="47695">MKLVDIQATIGVAALVLSAGCEAKHAHRLSHLGAFGKRHDHSLKRTSESSRAEGVEGGLQKRGTCAFPSDAGLVAVTPGSQNAGWAMSPDQPCKPGNYCPYACPPGEVMAQWDPKATSYPSMNGGLYCDNNGQISKPFSNKPYCVPGSGALGAQSNCGSGIAFCQTVLPGNEAMLIPTHVTGSSDLAVPDTSYWLATAAHYYINPPGVSVDDGCIWGDESKPHGNWAPYVAGANTMADGTTFAKIGLNPIWTGSSLSGTAPKFGVSIECPGGGCNGLPCKIDPASGSSSIPSVTSADKATGAGGADFCVVTVPKGGTAKVVVFNAGSDSSSSGSSSSKADSSSPSPSPSPSPTPSPTPTPTPTPSSSSAPAPPSSTPSSSSSEWSSSSSSSSSSKSSSSTIILPSNGPHILFQNQSSLSSTLASASGTGNLAMGPASTAEPPKPTTSKKSAASTMFVSSTAVAFTTVFALASAYLF</sequence>
<feature type="compositionally biased region" description="Basic and acidic residues" evidence="2">
    <location>
        <begin position="43"/>
        <end position="54"/>
    </location>
</feature>
<dbReference type="OrthoDB" id="5554151at2759"/>
<dbReference type="InterPro" id="IPR053088">
    <property type="entry name" value="Beta-glucosidase/SUN-like"/>
</dbReference>
<comment type="similarity">
    <text evidence="1">Belongs to the SUN family.</text>
</comment>
<evidence type="ECO:0000256" key="1">
    <source>
        <dbReference type="ARBA" id="ARBA00010579"/>
    </source>
</evidence>
<dbReference type="Pfam" id="PF03856">
    <property type="entry name" value="SUN"/>
    <property type="match status" value="1"/>
</dbReference>
<feature type="compositionally biased region" description="Low complexity" evidence="2">
    <location>
        <begin position="327"/>
        <end position="344"/>
    </location>
</feature>
<keyword evidence="3" id="KW-1133">Transmembrane helix</keyword>
<feature type="compositionally biased region" description="Low complexity" evidence="2">
    <location>
        <begin position="413"/>
        <end position="430"/>
    </location>
</feature>
<organism evidence="4 5">
    <name type="scientific">Venustampulla echinocandica</name>
    <dbReference type="NCBI Taxonomy" id="2656787"/>
    <lineage>
        <taxon>Eukaryota</taxon>
        <taxon>Fungi</taxon>
        <taxon>Dikarya</taxon>
        <taxon>Ascomycota</taxon>
        <taxon>Pezizomycotina</taxon>
        <taxon>Leotiomycetes</taxon>
        <taxon>Helotiales</taxon>
        <taxon>Pleuroascaceae</taxon>
        <taxon>Venustampulla</taxon>
    </lineage>
</organism>
<keyword evidence="5" id="KW-1185">Reference proteome</keyword>
<protein>
    <recommendedName>
        <fullName evidence="6">SUN-domain-containing protein</fullName>
    </recommendedName>
</protein>
<dbReference type="AlphaFoldDB" id="A0A370TJH1"/>
<evidence type="ECO:0000313" key="4">
    <source>
        <dbReference type="EMBL" id="RDL35672.1"/>
    </source>
</evidence>
<proteinExistence type="inferred from homology"/>
<dbReference type="EMBL" id="NPIC01000005">
    <property type="protein sequence ID" value="RDL35672.1"/>
    <property type="molecule type" value="Genomic_DNA"/>
</dbReference>
<dbReference type="PANTHER" id="PTHR31654:SF0">
    <property type="entry name" value="SECRETED BETA-GLUCOSIDASE ADG3-RELATED"/>
    <property type="match status" value="1"/>
</dbReference>
<accession>A0A370TJH1</accession>
<feature type="region of interest" description="Disordered" evidence="2">
    <location>
        <begin position="40"/>
        <end position="61"/>
    </location>
</feature>
<dbReference type="InterPro" id="IPR005556">
    <property type="entry name" value="SUN"/>
</dbReference>
<feature type="compositionally biased region" description="Low complexity" evidence="2">
    <location>
        <begin position="376"/>
        <end position="400"/>
    </location>
</feature>
<keyword evidence="3" id="KW-0472">Membrane</keyword>
<dbReference type="STRING" id="2656787.A0A370TJH1"/>
<comment type="caution">
    <text evidence="4">The sequence shown here is derived from an EMBL/GenBank/DDBJ whole genome shotgun (WGS) entry which is preliminary data.</text>
</comment>
<feature type="transmembrane region" description="Helical" evidence="3">
    <location>
        <begin position="455"/>
        <end position="475"/>
    </location>
</feature>
<feature type="region of interest" description="Disordered" evidence="2">
    <location>
        <begin position="326"/>
        <end position="449"/>
    </location>
</feature>
<evidence type="ECO:0000313" key="5">
    <source>
        <dbReference type="Proteomes" id="UP000254866"/>
    </source>
</evidence>
<name>A0A370TJH1_9HELO</name>
<dbReference type="RefSeq" id="XP_031868328.1">
    <property type="nucleotide sequence ID" value="XM_032014907.1"/>
</dbReference>
<feature type="compositionally biased region" description="Pro residues" evidence="2">
    <location>
        <begin position="345"/>
        <end position="363"/>
    </location>
</feature>